<keyword evidence="1" id="KW-0472">Membrane</keyword>
<evidence type="ECO:0000313" key="3">
    <source>
        <dbReference type="Proteomes" id="UP000064939"/>
    </source>
</evidence>
<sequence>MAAWPFLLIFIGGVIGGILALIAYLINLQIYKSHLSKLNKILANLLCGMSAISLWWFIGTWVQNYL</sequence>
<dbReference type="OrthoDB" id="6712170at2"/>
<keyword evidence="3" id="KW-1185">Reference proteome</keyword>
<proteinExistence type="predicted"/>
<dbReference type="KEGG" id="aei:AOY20_07440"/>
<evidence type="ECO:0000313" key="2">
    <source>
        <dbReference type="EMBL" id="ALH96691.1"/>
    </source>
</evidence>
<keyword evidence="1" id="KW-0812">Transmembrane</keyword>
<keyword evidence="1" id="KW-1133">Transmembrane helix</keyword>
<dbReference type="AlphaFoldDB" id="A0A0N7GY70"/>
<feature type="transmembrane region" description="Helical" evidence="1">
    <location>
        <begin position="38"/>
        <end position="58"/>
    </location>
</feature>
<feature type="transmembrane region" description="Helical" evidence="1">
    <location>
        <begin position="6"/>
        <end position="26"/>
    </location>
</feature>
<dbReference type="EMBL" id="CP012808">
    <property type="protein sequence ID" value="ALH96691.1"/>
    <property type="molecule type" value="Genomic_DNA"/>
</dbReference>
<dbReference type="Proteomes" id="UP000064939">
    <property type="component" value="Chromosome"/>
</dbReference>
<accession>A0A0N7GY70</accession>
<gene>
    <name evidence="2" type="ORF">AOY20_07440</name>
</gene>
<evidence type="ECO:0000256" key="1">
    <source>
        <dbReference type="SAM" id="Phobius"/>
    </source>
</evidence>
<reference evidence="2 3" key="1">
    <citation type="journal article" date="2015" name="Int. J. Syst. Evol. Microbiol.">
        <title>Acinetobacter equi sp. nov. isolated from horse faeces.</title>
        <authorList>
            <person name="Poppel M.T."/>
            <person name="Skiebe E."/>
            <person name="Laue M."/>
            <person name="Bergmann H."/>
            <person name="Ebersberger I."/>
            <person name="Garn T."/>
            <person name="Fruth A."/>
            <person name="Baumgardt S."/>
            <person name="Busse H.J."/>
            <person name="Wilharm G."/>
        </authorList>
    </citation>
    <scope>NUCLEOTIDE SEQUENCE [LARGE SCALE GENOMIC DNA]</scope>
    <source>
        <strain evidence="2 3">114</strain>
    </source>
</reference>
<name>A0A0N7GY70_9GAMM</name>
<organism evidence="2 3">
    <name type="scientific">Acinetobacter equi</name>
    <dbReference type="NCBI Taxonomy" id="1324350"/>
    <lineage>
        <taxon>Bacteria</taxon>
        <taxon>Pseudomonadati</taxon>
        <taxon>Pseudomonadota</taxon>
        <taxon>Gammaproteobacteria</taxon>
        <taxon>Moraxellales</taxon>
        <taxon>Moraxellaceae</taxon>
        <taxon>Acinetobacter</taxon>
    </lineage>
</organism>
<protein>
    <submittedName>
        <fullName evidence="2">Uncharacterized protein</fullName>
    </submittedName>
</protein>